<dbReference type="EMBL" id="KN880431">
    <property type="protein sequence ID" value="KIY74367.1"/>
    <property type="molecule type" value="Genomic_DNA"/>
</dbReference>
<evidence type="ECO:0008006" key="4">
    <source>
        <dbReference type="Google" id="ProtNLM"/>
    </source>
</evidence>
<dbReference type="STRING" id="1314674.A0A0D7BVC4"/>
<feature type="compositionally biased region" description="Low complexity" evidence="1">
    <location>
        <begin position="358"/>
        <end position="368"/>
    </location>
</feature>
<keyword evidence="3" id="KW-1185">Reference proteome</keyword>
<evidence type="ECO:0000313" key="2">
    <source>
        <dbReference type="EMBL" id="KIY74367.1"/>
    </source>
</evidence>
<proteinExistence type="predicted"/>
<gene>
    <name evidence="2" type="ORF">CYLTODRAFT_484683</name>
</gene>
<name>A0A0D7BVC4_9AGAR</name>
<dbReference type="AlphaFoldDB" id="A0A0D7BVC4"/>
<feature type="compositionally biased region" description="Low complexity" evidence="1">
    <location>
        <begin position="262"/>
        <end position="273"/>
    </location>
</feature>
<organism evidence="2 3">
    <name type="scientific">Cylindrobasidium torrendii FP15055 ss-10</name>
    <dbReference type="NCBI Taxonomy" id="1314674"/>
    <lineage>
        <taxon>Eukaryota</taxon>
        <taxon>Fungi</taxon>
        <taxon>Dikarya</taxon>
        <taxon>Basidiomycota</taxon>
        <taxon>Agaricomycotina</taxon>
        <taxon>Agaricomycetes</taxon>
        <taxon>Agaricomycetidae</taxon>
        <taxon>Agaricales</taxon>
        <taxon>Marasmiineae</taxon>
        <taxon>Physalacriaceae</taxon>
        <taxon>Cylindrobasidium</taxon>
    </lineage>
</organism>
<dbReference type="Proteomes" id="UP000054007">
    <property type="component" value="Unassembled WGS sequence"/>
</dbReference>
<dbReference type="OrthoDB" id="10256743at2759"/>
<feature type="compositionally biased region" description="Low complexity" evidence="1">
    <location>
        <begin position="375"/>
        <end position="387"/>
    </location>
</feature>
<feature type="region of interest" description="Disordered" evidence="1">
    <location>
        <begin position="53"/>
        <end position="72"/>
    </location>
</feature>
<reference evidence="2 3" key="1">
    <citation type="journal article" date="2015" name="Fungal Genet. Biol.">
        <title>Evolution of novel wood decay mechanisms in Agaricales revealed by the genome sequences of Fistulina hepatica and Cylindrobasidium torrendii.</title>
        <authorList>
            <person name="Floudas D."/>
            <person name="Held B.W."/>
            <person name="Riley R."/>
            <person name="Nagy L.G."/>
            <person name="Koehler G."/>
            <person name="Ransdell A.S."/>
            <person name="Younus H."/>
            <person name="Chow J."/>
            <person name="Chiniquy J."/>
            <person name="Lipzen A."/>
            <person name="Tritt A."/>
            <person name="Sun H."/>
            <person name="Haridas S."/>
            <person name="LaButti K."/>
            <person name="Ohm R.A."/>
            <person name="Kues U."/>
            <person name="Blanchette R.A."/>
            <person name="Grigoriev I.V."/>
            <person name="Minto R.E."/>
            <person name="Hibbett D.S."/>
        </authorList>
    </citation>
    <scope>NUCLEOTIDE SEQUENCE [LARGE SCALE GENOMIC DNA]</scope>
    <source>
        <strain evidence="2 3">FP15055 ss-10</strain>
    </source>
</reference>
<evidence type="ECO:0000313" key="3">
    <source>
        <dbReference type="Proteomes" id="UP000054007"/>
    </source>
</evidence>
<sequence>MEPVVAVENTEPVPATALPEPTTGLLDPIPLSFPAFLRNPGIQDQFAHLNGVGRKSTASAIPRRTRRRDENDGKRWVRRKENERFIGNPHIVLASSRDYRLDTTRVKSTFPEPLPPYLHRSAKVPAPTPPTFDAGSANAGRFSLSLKGMRRELRRCGRRAQLVVRDVEAAMTEWLHQAGAVLPNDPSQTNPTSMRPMVGEAGIAEVSRTPFQIVWSIPDDAFARYVVHCCARYHEVVSYSKEVNGERLTYLLRPNVTRPNLAAPSTLATPPATDIDSSSHFDSEEPISDFTDIELSDVDEGVISLPDSPVVEAVKPSVLAADDTSAWSVSGGESDLDADMSELEPAMGALAISDVGRTPRQTRQARTRVLSSQMRSASSPSRSPAPVRVPILVKNHTAGKQQKPTFYAYLFS</sequence>
<accession>A0A0D7BVC4</accession>
<protein>
    <recommendedName>
        <fullName evidence="4">R3H-associated N-terminal domain-containing protein</fullName>
    </recommendedName>
</protein>
<feature type="region of interest" description="Disordered" evidence="1">
    <location>
        <begin position="262"/>
        <end position="283"/>
    </location>
</feature>
<feature type="region of interest" description="Disordered" evidence="1">
    <location>
        <begin position="358"/>
        <end position="387"/>
    </location>
</feature>
<evidence type="ECO:0000256" key="1">
    <source>
        <dbReference type="SAM" id="MobiDB-lite"/>
    </source>
</evidence>